<feature type="binding site" evidence="5">
    <location>
        <position position="195"/>
    </location>
    <ligand>
        <name>ATP</name>
        <dbReference type="ChEBI" id="CHEBI:30616"/>
    </ligand>
</feature>
<keyword evidence="5" id="KW-0479">Metal-binding</keyword>
<keyword evidence="2 5" id="KW-0545">Nucleotide biosynthesis</keyword>
<dbReference type="InterPro" id="IPR027417">
    <property type="entry name" value="P-loop_NTPase"/>
</dbReference>
<comment type="subunit">
    <text evidence="5 7">Monomer.</text>
</comment>
<evidence type="ECO:0000313" key="10">
    <source>
        <dbReference type="Proteomes" id="UP000317369"/>
    </source>
</evidence>
<evidence type="ECO:0000256" key="7">
    <source>
        <dbReference type="RuleBase" id="RU003331"/>
    </source>
</evidence>
<reference evidence="9 10" key="1">
    <citation type="submission" date="2019-02" db="EMBL/GenBank/DDBJ databases">
        <title>Deep-cultivation of Planctomycetes and their phenomic and genomic characterization uncovers novel biology.</title>
        <authorList>
            <person name="Wiegand S."/>
            <person name="Jogler M."/>
            <person name="Boedeker C."/>
            <person name="Pinto D."/>
            <person name="Vollmers J."/>
            <person name="Rivas-Marin E."/>
            <person name="Kohn T."/>
            <person name="Peeters S.H."/>
            <person name="Heuer A."/>
            <person name="Rast P."/>
            <person name="Oberbeckmann S."/>
            <person name="Bunk B."/>
            <person name="Jeske O."/>
            <person name="Meyerdierks A."/>
            <person name="Storesund J.E."/>
            <person name="Kallscheuer N."/>
            <person name="Luecker S."/>
            <person name="Lage O.M."/>
            <person name="Pohl T."/>
            <person name="Merkel B.J."/>
            <person name="Hornburger P."/>
            <person name="Mueller R.-W."/>
            <person name="Bruemmer F."/>
            <person name="Labrenz M."/>
            <person name="Spormann A.M."/>
            <person name="Op den Camp H."/>
            <person name="Overmann J."/>
            <person name="Amann R."/>
            <person name="Jetten M.S.M."/>
            <person name="Mascher T."/>
            <person name="Medema M.H."/>
            <person name="Devos D.P."/>
            <person name="Kaster A.-K."/>
            <person name="Ovreas L."/>
            <person name="Rohde M."/>
            <person name="Galperin M.Y."/>
            <person name="Jogler C."/>
        </authorList>
    </citation>
    <scope>NUCLEOTIDE SEQUENCE [LARGE SCALE GENOMIC DNA]</scope>
    <source>
        <strain evidence="9 10">KS4</strain>
    </source>
</reference>
<dbReference type="PROSITE" id="PS00113">
    <property type="entry name" value="ADENYLATE_KINASE"/>
    <property type="match status" value="1"/>
</dbReference>
<feature type="domain" description="Adenylate kinase active site lid" evidence="8">
    <location>
        <begin position="123"/>
        <end position="158"/>
    </location>
</feature>
<dbReference type="GO" id="GO:0008270">
    <property type="term" value="F:zinc ion binding"/>
    <property type="evidence" value="ECO:0007669"/>
    <property type="project" value="UniProtKB-UniRule"/>
</dbReference>
<evidence type="ECO:0000256" key="4">
    <source>
        <dbReference type="ARBA" id="ARBA00022777"/>
    </source>
</evidence>
<feature type="binding site" evidence="5">
    <location>
        <begin position="86"/>
        <end position="89"/>
    </location>
    <ligand>
        <name>AMP</name>
        <dbReference type="ChEBI" id="CHEBI:456215"/>
    </ligand>
</feature>
<feature type="binding site" evidence="5">
    <location>
        <position position="126"/>
    </location>
    <ligand>
        <name>Zn(2+)</name>
        <dbReference type="ChEBI" id="CHEBI:29105"/>
        <note>structural</note>
    </ligand>
</feature>
<comment type="pathway">
    <text evidence="5">Purine metabolism; AMP biosynthesis via salvage pathway; AMP from ADP: step 1/1.</text>
</comment>
<feature type="binding site" evidence="5">
    <location>
        <position position="146"/>
    </location>
    <ligand>
        <name>Zn(2+)</name>
        <dbReference type="ChEBI" id="CHEBI:29105"/>
        <note>structural</note>
    </ligand>
</feature>
<keyword evidence="3 5" id="KW-0547">Nucleotide-binding</keyword>
<dbReference type="NCBIfam" id="TIGR01351">
    <property type="entry name" value="adk"/>
    <property type="match status" value="1"/>
</dbReference>
<dbReference type="AlphaFoldDB" id="A0A517YQD3"/>
<evidence type="ECO:0000313" key="9">
    <source>
        <dbReference type="EMBL" id="QDU32435.1"/>
    </source>
</evidence>
<dbReference type="InterPro" id="IPR006259">
    <property type="entry name" value="Adenyl_kin_sub"/>
</dbReference>
<comment type="function">
    <text evidence="5">Catalyzes the reversible transfer of the terminal phosphate group between ATP and AMP. Plays an important role in cellular energy homeostasis and in adenine nucleotide metabolism.</text>
</comment>
<keyword evidence="4 5" id="KW-0418">Kinase</keyword>
<feature type="region of interest" description="LID" evidence="5">
    <location>
        <begin position="122"/>
        <end position="159"/>
    </location>
</feature>
<dbReference type="EMBL" id="CP036425">
    <property type="protein sequence ID" value="QDU32435.1"/>
    <property type="molecule type" value="Genomic_DNA"/>
</dbReference>
<feature type="region of interest" description="NMP" evidence="5">
    <location>
        <begin position="31"/>
        <end position="60"/>
    </location>
</feature>
<keyword evidence="1 5" id="KW-0808">Transferase</keyword>
<proteinExistence type="inferred from homology"/>
<evidence type="ECO:0000259" key="8">
    <source>
        <dbReference type="Pfam" id="PF05191"/>
    </source>
</evidence>
<keyword evidence="5" id="KW-0862">Zinc</keyword>
<feature type="binding site" evidence="5">
    <location>
        <position position="156"/>
    </location>
    <ligand>
        <name>AMP</name>
        <dbReference type="ChEBI" id="CHEBI:456215"/>
    </ligand>
</feature>
<dbReference type="KEGG" id="pcor:KS4_04670"/>
<keyword evidence="5" id="KW-0963">Cytoplasm</keyword>
<dbReference type="GO" id="GO:0044209">
    <property type="term" value="P:AMP salvage"/>
    <property type="evidence" value="ECO:0007669"/>
    <property type="project" value="UniProtKB-UniRule"/>
</dbReference>
<feature type="binding site" evidence="5">
    <location>
        <position position="167"/>
    </location>
    <ligand>
        <name>AMP</name>
        <dbReference type="ChEBI" id="CHEBI:456215"/>
    </ligand>
</feature>
<feature type="binding site" evidence="5">
    <location>
        <position position="123"/>
    </location>
    <ligand>
        <name>ATP</name>
        <dbReference type="ChEBI" id="CHEBI:30616"/>
    </ligand>
</feature>
<dbReference type="HAMAP" id="MF_00235">
    <property type="entry name" value="Adenylate_kinase_Adk"/>
    <property type="match status" value="1"/>
</dbReference>
<keyword evidence="5 7" id="KW-0067">ATP-binding</keyword>
<dbReference type="EC" id="2.7.4.3" evidence="5 7"/>
<dbReference type="Gene3D" id="3.40.50.300">
    <property type="entry name" value="P-loop containing nucleotide triphosphate hydrolases"/>
    <property type="match status" value="1"/>
</dbReference>
<accession>A0A517YQD3</accession>
<evidence type="ECO:0000256" key="2">
    <source>
        <dbReference type="ARBA" id="ARBA00022727"/>
    </source>
</evidence>
<dbReference type="CDD" id="cd01428">
    <property type="entry name" value="ADK"/>
    <property type="match status" value="1"/>
</dbReference>
<dbReference type="Proteomes" id="UP000317369">
    <property type="component" value="Chromosome"/>
</dbReference>
<comment type="subcellular location">
    <subcellularLocation>
        <location evidence="5 7">Cytoplasm</location>
    </subcellularLocation>
</comment>
<feature type="binding site" evidence="5">
    <location>
        <position position="129"/>
    </location>
    <ligand>
        <name>Zn(2+)</name>
        <dbReference type="ChEBI" id="CHEBI:29105"/>
        <note>structural</note>
    </ligand>
</feature>
<dbReference type="Pfam" id="PF05191">
    <property type="entry name" value="ADK_lid"/>
    <property type="match status" value="1"/>
</dbReference>
<keyword evidence="10" id="KW-1185">Reference proteome</keyword>
<name>A0A517YQD3_9BACT</name>
<comment type="similarity">
    <text evidence="5 6">Belongs to the adenylate kinase family.</text>
</comment>
<comment type="domain">
    <text evidence="5">Consists of three domains, a large central CORE domain and two small peripheral domains, NMPbind and LID, which undergo movements during catalysis. The LID domain closes over the site of phosphoryl transfer upon ATP binding. Assembling and dissambling the active center during each catalytic cycle provides an effective means to prevent ATP hydrolysis. Some bacteria have evolved a zinc-coordinating structure that stabilizes the LID domain.</text>
</comment>
<dbReference type="OrthoDB" id="9805030at2"/>
<dbReference type="PRINTS" id="PR00094">
    <property type="entry name" value="ADENYLTKNASE"/>
</dbReference>
<dbReference type="GO" id="GO:0005524">
    <property type="term" value="F:ATP binding"/>
    <property type="evidence" value="ECO:0007669"/>
    <property type="project" value="UniProtKB-UniRule"/>
</dbReference>
<comment type="catalytic activity">
    <reaction evidence="5 7">
        <text>AMP + ATP = 2 ADP</text>
        <dbReference type="Rhea" id="RHEA:12973"/>
        <dbReference type="ChEBI" id="CHEBI:30616"/>
        <dbReference type="ChEBI" id="CHEBI:456215"/>
        <dbReference type="ChEBI" id="CHEBI:456216"/>
        <dbReference type="EC" id="2.7.4.3"/>
    </reaction>
</comment>
<comment type="caution">
    <text evidence="5">Lacks conserved residue(s) required for the propagation of feature annotation.</text>
</comment>
<dbReference type="FunFam" id="3.40.50.300:FF:000106">
    <property type="entry name" value="Adenylate kinase mitochondrial"/>
    <property type="match status" value="1"/>
</dbReference>
<dbReference type="InterPro" id="IPR000850">
    <property type="entry name" value="Adenylat/UMP-CMP_kin"/>
</dbReference>
<gene>
    <name evidence="9" type="primary">adk_1</name>
    <name evidence="5" type="synonym">adk</name>
    <name evidence="9" type="ORF">KS4_04670</name>
</gene>
<dbReference type="InterPro" id="IPR007862">
    <property type="entry name" value="Adenylate_kinase_lid-dom"/>
</dbReference>
<dbReference type="InterPro" id="IPR033690">
    <property type="entry name" value="Adenylat_kinase_CS"/>
</dbReference>
<dbReference type="GO" id="GO:0005737">
    <property type="term" value="C:cytoplasm"/>
    <property type="evidence" value="ECO:0007669"/>
    <property type="project" value="UniProtKB-SubCell"/>
</dbReference>
<organism evidence="9 10">
    <name type="scientific">Poriferisphaera corsica</name>
    <dbReference type="NCBI Taxonomy" id="2528020"/>
    <lineage>
        <taxon>Bacteria</taxon>
        <taxon>Pseudomonadati</taxon>
        <taxon>Planctomycetota</taxon>
        <taxon>Phycisphaerae</taxon>
        <taxon>Phycisphaerales</taxon>
        <taxon>Phycisphaeraceae</taxon>
        <taxon>Poriferisphaera</taxon>
    </lineage>
</organism>
<dbReference type="Pfam" id="PF00406">
    <property type="entry name" value="ADK"/>
    <property type="match status" value="1"/>
</dbReference>
<evidence type="ECO:0000256" key="1">
    <source>
        <dbReference type="ARBA" id="ARBA00022679"/>
    </source>
</evidence>
<protein>
    <recommendedName>
        <fullName evidence="5 7">Adenylate kinase</fullName>
        <shortName evidence="5">AK</shortName>
        <ecNumber evidence="5 7">2.7.4.3</ecNumber>
    </recommendedName>
    <alternativeName>
        <fullName evidence="5">ATP-AMP transphosphorylase</fullName>
    </alternativeName>
    <alternativeName>
        <fullName evidence="5">ATP:AMP phosphotransferase</fullName>
    </alternativeName>
    <alternativeName>
        <fullName evidence="5">Adenylate monophosphate kinase</fullName>
    </alternativeName>
</protein>
<evidence type="ECO:0000256" key="6">
    <source>
        <dbReference type="RuleBase" id="RU003330"/>
    </source>
</evidence>
<dbReference type="RefSeq" id="WP_145074026.1">
    <property type="nucleotide sequence ID" value="NZ_CP036425.1"/>
</dbReference>
<dbReference type="PANTHER" id="PTHR23359">
    <property type="entry name" value="NUCLEOTIDE KINASE"/>
    <property type="match status" value="1"/>
</dbReference>
<sequence length="211" mass="23874">MRNFVIMGVQGSGKGTQSKQLAKHFSLLHLGVGDQFRNEIKQQSSLAQTIKNIIDKGNMVPDEMVIKIMAKRLAQPDTKNGYILDGFPRTLPQAQFALDNIPIDAVLILQVPDEVVIQRVLARRLCSNCGRDYNLDYKPPKTPGLCDVCGAKLIQRADDYEEAIKKRIADYHAQTAPTIERLKTKFRIETFDATQDSKDVQQQIRERIDFS</sequence>
<evidence type="ECO:0000256" key="5">
    <source>
        <dbReference type="HAMAP-Rule" id="MF_00235"/>
    </source>
</evidence>
<dbReference type="GO" id="GO:0004017">
    <property type="term" value="F:AMP kinase activity"/>
    <property type="evidence" value="ECO:0007669"/>
    <property type="project" value="UniProtKB-UniRule"/>
</dbReference>
<dbReference type="UniPathway" id="UPA00588">
    <property type="reaction ID" value="UER00649"/>
</dbReference>
<dbReference type="SUPFAM" id="SSF52540">
    <property type="entry name" value="P-loop containing nucleoside triphosphate hydrolases"/>
    <property type="match status" value="1"/>
</dbReference>
<evidence type="ECO:0000256" key="3">
    <source>
        <dbReference type="ARBA" id="ARBA00022741"/>
    </source>
</evidence>
<feature type="binding site" evidence="5">
    <location>
        <position position="93"/>
    </location>
    <ligand>
        <name>AMP</name>
        <dbReference type="ChEBI" id="CHEBI:456215"/>
    </ligand>
</feature>
<feature type="binding site" evidence="5">
    <location>
        <position position="149"/>
    </location>
    <ligand>
        <name>Zn(2+)</name>
        <dbReference type="ChEBI" id="CHEBI:29105"/>
        <note>structural</note>
    </ligand>
</feature>
<feature type="binding site" evidence="5">
    <location>
        <position position="37"/>
    </location>
    <ligand>
        <name>AMP</name>
        <dbReference type="ChEBI" id="CHEBI:456215"/>
    </ligand>
</feature>
<feature type="binding site" evidence="5">
    <location>
        <begin position="11"/>
        <end position="16"/>
    </location>
    <ligand>
        <name>ATP</name>
        <dbReference type="ChEBI" id="CHEBI:30616"/>
    </ligand>
</feature>